<name>A0A075FP97_9ARCH</name>
<dbReference type="SUPFAM" id="SSF55282">
    <property type="entry name" value="RL5-like"/>
    <property type="match status" value="1"/>
</dbReference>
<proteinExistence type="predicted"/>
<dbReference type="InterPro" id="IPR022803">
    <property type="entry name" value="Ribosomal_uL5_dom_sf"/>
</dbReference>
<protein>
    <submittedName>
        <fullName evidence="1">Putative exosome subunit</fullName>
    </submittedName>
</protein>
<accession>A0A075FP97</accession>
<dbReference type="AlphaFoldDB" id="A0A075FP97"/>
<dbReference type="EMBL" id="KF900394">
    <property type="protein sequence ID" value="AIE93430.1"/>
    <property type="molecule type" value="Genomic_DNA"/>
</dbReference>
<reference evidence="1" key="1">
    <citation type="journal article" date="2014" name="Genome Biol. Evol.">
        <title>Pangenome evidence for extensive interdomain horizontal transfer affecting lineage core and shell genes in uncultured planktonic thaumarchaeota and euryarchaeota.</title>
        <authorList>
            <person name="Deschamps P."/>
            <person name="Zivanovic Y."/>
            <person name="Moreira D."/>
            <person name="Rodriguez-Valera F."/>
            <person name="Lopez-Garcia P."/>
        </authorList>
    </citation>
    <scope>NUCLEOTIDE SEQUENCE</scope>
</reference>
<dbReference type="PANTHER" id="PTHR38816">
    <property type="entry name" value="EXOSOME SUBUNIT, DUF54 FAMILY-RELATED"/>
    <property type="match status" value="1"/>
</dbReference>
<dbReference type="InterPro" id="IPR002739">
    <property type="entry name" value="PAB1135-like"/>
</dbReference>
<dbReference type="PANTHER" id="PTHR38816:SF1">
    <property type="entry name" value="EXOSOME SUBUNIT"/>
    <property type="match status" value="1"/>
</dbReference>
<organism evidence="1">
    <name type="scientific">uncultured marine thaumarchaeote AD1000_36_B08</name>
    <dbReference type="NCBI Taxonomy" id="1455910"/>
    <lineage>
        <taxon>Archaea</taxon>
        <taxon>Nitrososphaerota</taxon>
        <taxon>environmental samples</taxon>
    </lineage>
</organism>
<evidence type="ECO:0000313" key="1">
    <source>
        <dbReference type="EMBL" id="AIE93430.1"/>
    </source>
</evidence>
<dbReference type="Pfam" id="PF01877">
    <property type="entry name" value="RNA_binding"/>
    <property type="match status" value="1"/>
</dbReference>
<sequence length="142" mass="16366">MSLHVEVKIDVILHATENQENVFDSFLEHFNIKQENFHVQNLTGHFDNPITLASTNLKKESAKSFVIKFFDMINTTDFDKIYKNVEENISNSGLKLKISKQEMISGNIVLEDKDAIKITMTCPVYVKKDSKKIYQQLLQLGK</sequence>
<dbReference type="Gene3D" id="3.30.1440.10">
    <property type="match status" value="1"/>
</dbReference>